<dbReference type="AlphaFoldDB" id="A0A2I2MHB4"/>
<name>A0A2I2MHB4_9BACT</name>
<gene>
    <name evidence="2" type="ORF">LFTS_01725</name>
</gene>
<protein>
    <submittedName>
        <fullName evidence="2">Phage integrase family protein</fullName>
    </submittedName>
</protein>
<dbReference type="GO" id="GO:0003677">
    <property type="term" value="F:DNA binding"/>
    <property type="evidence" value="ECO:0007669"/>
    <property type="project" value="InterPro"/>
</dbReference>
<dbReference type="InterPro" id="IPR011010">
    <property type="entry name" value="DNA_brk_join_enz"/>
</dbReference>
<dbReference type="SUPFAM" id="SSF56349">
    <property type="entry name" value="DNA breaking-rejoining enzymes"/>
    <property type="match status" value="1"/>
</dbReference>
<proteinExistence type="predicted"/>
<reference evidence="2" key="1">
    <citation type="submission" date="2017-12" db="EMBL/GenBank/DDBJ databases">
        <authorList>
            <consortium name="SysMetEx"/>
        </authorList>
    </citation>
    <scope>NUCLEOTIDE SEQUENCE</scope>
    <source>
        <strain evidence="2">Pb_238</strain>
    </source>
</reference>
<dbReference type="Gene3D" id="1.10.443.10">
    <property type="entry name" value="Intergrase catalytic core"/>
    <property type="match status" value="1"/>
</dbReference>
<evidence type="ECO:0000256" key="1">
    <source>
        <dbReference type="ARBA" id="ARBA00023172"/>
    </source>
</evidence>
<dbReference type="InterPro" id="IPR013762">
    <property type="entry name" value="Integrase-like_cat_sf"/>
</dbReference>
<keyword evidence="1" id="KW-0233">DNA recombination</keyword>
<dbReference type="GO" id="GO:0006310">
    <property type="term" value="P:DNA recombination"/>
    <property type="evidence" value="ECO:0007669"/>
    <property type="project" value="UniProtKB-KW"/>
</dbReference>
<dbReference type="GO" id="GO:0015074">
    <property type="term" value="P:DNA integration"/>
    <property type="evidence" value="ECO:0007669"/>
    <property type="project" value="InterPro"/>
</dbReference>
<evidence type="ECO:0000313" key="2">
    <source>
        <dbReference type="EMBL" id="SOU93077.1"/>
    </source>
</evidence>
<accession>A0A2I2MHB4</accession>
<dbReference type="EMBL" id="LT966316">
    <property type="protein sequence ID" value="SOU93077.1"/>
    <property type="molecule type" value="Genomic_DNA"/>
</dbReference>
<organism evidence="2">
    <name type="scientific">Leptospirillum ferriphilum</name>
    <dbReference type="NCBI Taxonomy" id="178606"/>
    <lineage>
        <taxon>Bacteria</taxon>
        <taxon>Pseudomonadati</taxon>
        <taxon>Nitrospirota</taxon>
        <taxon>Nitrospiria</taxon>
        <taxon>Nitrospirales</taxon>
        <taxon>Nitrospiraceae</taxon>
        <taxon>Leptospirillum</taxon>
    </lineage>
</organism>
<sequence length="104" mass="11475">MEWSLDSWIPIRLLPLLYDPFPEPDPPTNKECAEKGMKPDQGFLVDLTFHDLRHEAKSRLFEKGLNLMQVATITGAQDVTDAEKVYPSESGGSCGVVEVGISLG</sequence>